<dbReference type="KEGG" id="cmv:CMUST_06090"/>
<reference evidence="2" key="2">
    <citation type="submission" date="2015-05" db="EMBL/GenBank/DDBJ databases">
        <title>Complete genome sequence of Corynebacterium mustelae DSM 45274, isolated from various tissues of a male ferret with lethal sepsis.</title>
        <authorList>
            <person name="Ruckert C."/>
            <person name="Albersmeier A."/>
            <person name="Winkler A."/>
            <person name="Tauch A."/>
        </authorList>
    </citation>
    <scope>NUCLEOTIDE SEQUENCE [LARGE SCALE GENOMIC DNA]</scope>
    <source>
        <strain evidence="2">DSM 45274</strain>
    </source>
</reference>
<dbReference type="Gene3D" id="2.160.10.10">
    <property type="entry name" value="Hexapeptide repeat proteins"/>
    <property type="match status" value="1"/>
</dbReference>
<dbReference type="STRING" id="571915.CMUST_06090"/>
<protein>
    <recommendedName>
        <fullName evidence="3">Polymer-forming cytoskeletal</fullName>
    </recommendedName>
</protein>
<sequence>MLHYELTDESKINSHGVRLFRIRATRDLPKQRVKAGDVGGWLEPPSGRKPRLRDAAWVSDEAELFGRASAIGRARIKDNAAVFGKAVINGTALVAGTATVSGTAEIRDAVHVAGGHVTDNVWLAGDLTIGPEAQIHGSLRLTASGIINCYLNSNGFVFNVPRPIEITSQQHLITLSPVGSYGSIVSIVHMKNDEPYICHWPNSWAGTPEQMHKEAEKIVDLTADRYIDHGETRSLWAQHYRHIATFAETLPEMWDC</sequence>
<dbReference type="InterPro" id="IPR011004">
    <property type="entry name" value="Trimer_LpxA-like_sf"/>
</dbReference>
<accession>A0A0G3GWL3</accession>
<dbReference type="Proteomes" id="UP000035199">
    <property type="component" value="Chromosome"/>
</dbReference>
<proteinExistence type="predicted"/>
<dbReference type="OrthoDB" id="4390846at2"/>
<evidence type="ECO:0008006" key="3">
    <source>
        <dbReference type="Google" id="ProtNLM"/>
    </source>
</evidence>
<evidence type="ECO:0000313" key="2">
    <source>
        <dbReference type="Proteomes" id="UP000035199"/>
    </source>
</evidence>
<dbReference type="SUPFAM" id="SSF51161">
    <property type="entry name" value="Trimeric LpxA-like enzymes"/>
    <property type="match status" value="1"/>
</dbReference>
<name>A0A0G3GWL3_9CORY</name>
<gene>
    <name evidence="1" type="ORF">CMUST_06090</name>
</gene>
<dbReference type="PATRIC" id="fig|571915.4.peg.1296"/>
<dbReference type="EMBL" id="CP011542">
    <property type="protein sequence ID" value="AKK05554.1"/>
    <property type="molecule type" value="Genomic_DNA"/>
</dbReference>
<dbReference type="RefSeq" id="WP_052844559.1">
    <property type="nucleotide sequence ID" value="NZ_CP011542.1"/>
</dbReference>
<reference evidence="1 2" key="1">
    <citation type="journal article" date="2015" name="Genome Announc.">
        <title>Complete Genome Sequence of the Type Strain Corynebacterium mustelae DSM 45274, Isolated from Various Tissues of a Male Ferret with Lethal Sepsis.</title>
        <authorList>
            <person name="Ruckert C."/>
            <person name="Eimer J."/>
            <person name="Winkler A."/>
            <person name="Tauch A."/>
        </authorList>
    </citation>
    <scope>NUCLEOTIDE SEQUENCE [LARGE SCALE GENOMIC DNA]</scope>
    <source>
        <strain evidence="1 2">DSM 45274</strain>
    </source>
</reference>
<organism evidence="1 2">
    <name type="scientific">Corynebacterium mustelae</name>
    <dbReference type="NCBI Taxonomy" id="571915"/>
    <lineage>
        <taxon>Bacteria</taxon>
        <taxon>Bacillati</taxon>
        <taxon>Actinomycetota</taxon>
        <taxon>Actinomycetes</taxon>
        <taxon>Mycobacteriales</taxon>
        <taxon>Corynebacteriaceae</taxon>
        <taxon>Corynebacterium</taxon>
    </lineage>
</organism>
<dbReference type="AlphaFoldDB" id="A0A0G3GWL3"/>
<keyword evidence="2" id="KW-1185">Reference proteome</keyword>
<evidence type="ECO:0000313" key="1">
    <source>
        <dbReference type="EMBL" id="AKK05554.1"/>
    </source>
</evidence>